<dbReference type="HOGENOM" id="CLU_107303_0_0_1"/>
<keyword evidence="5" id="KW-0325">Glycoprotein</keyword>
<dbReference type="GO" id="GO:0008061">
    <property type="term" value="F:chitin binding"/>
    <property type="evidence" value="ECO:0000318"/>
    <property type="project" value="GO_Central"/>
</dbReference>
<dbReference type="PANTHER" id="PTHR23301:SF0">
    <property type="entry name" value="CHITIN-BINDING TYPE-2 DOMAIN-CONTAINING PROTEIN-RELATED"/>
    <property type="match status" value="1"/>
</dbReference>
<dbReference type="OMA" id="CINGVAY"/>
<gene>
    <name evidence="8" type="ORF">DAPPUDRAFT_328176</name>
</gene>
<keyword evidence="9" id="KW-1185">Reference proteome</keyword>
<feature type="domain" description="Chitin-binding type-2" evidence="7">
    <location>
        <begin position="94"/>
        <end position="150"/>
    </location>
</feature>
<dbReference type="SUPFAM" id="SSF57625">
    <property type="entry name" value="Invertebrate chitin-binding proteins"/>
    <property type="match status" value="3"/>
</dbReference>
<dbReference type="AlphaFoldDB" id="E9HD55"/>
<feature type="signal peptide" evidence="6">
    <location>
        <begin position="1"/>
        <end position="21"/>
    </location>
</feature>
<evidence type="ECO:0000259" key="7">
    <source>
        <dbReference type="PROSITE" id="PS50940"/>
    </source>
</evidence>
<keyword evidence="3" id="KW-0677">Repeat</keyword>
<proteinExistence type="predicted"/>
<feature type="domain" description="Chitin-binding type-2" evidence="7">
    <location>
        <begin position="38"/>
        <end position="93"/>
    </location>
</feature>
<dbReference type="GO" id="GO:0030312">
    <property type="term" value="C:external encapsulating structure"/>
    <property type="evidence" value="ECO:0000318"/>
    <property type="project" value="GO_Central"/>
</dbReference>
<dbReference type="PhylomeDB" id="E9HD55"/>
<evidence type="ECO:0000256" key="2">
    <source>
        <dbReference type="ARBA" id="ARBA00022729"/>
    </source>
</evidence>
<organism evidence="8 9">
    <name type="scientific">Daphnia pulex</name>
    <name type="common">Water flea</name>
    <dbReference type="NCBI Taxonomy" id="6669"/>
    <lineage>
        <taxon>Eukaryota</taxon>
        <taxon>Metazoa</taxon>
        <taxon>Ecdysozoa</taxon>
        <taxon>Arthropoda</taxon>
        <taxon>Crustacea</taxon>
        <taxon>Branchiopoda</taxon>
        <taxon>Diplostraca</taxon>
        <taxon>Cladocera</taxon>
        <taxon>Anomopoda</taxon>
        <taxon>Daphniidae</taxon>
        <taxon>Daphnia</taxon>
    </lineage>
</organism>
<dbReference type="PANTHER" id="PTHR23301">
    <property type="entry name" value="CHITIN BINDING PERITROPHIN-A"/>
    <property type="match status" value="1"/>
</dbReference>
<dbReference type="InterPro" id="IPR036508">
    <property type="entry name" value="Chitin-bd_dom_sf"/>
</dbReference>
<dbReference type="InParanoid" id="E9HD55"/>
<evidence type="ECO:0000256" key="1">
    <source>
        <dbReference type="ARBA" id="ARBA00022669"/>
    </source>
</evidence>
<dbReference type="InterPro" id="IPR002557">
    <property type="entry name" value="Chitin-bd_dom"/>
</dbReference>
<dbReference type="KEGG" id="dpx:DAPPUDRAFT_328176"/>
<dbReference type="Proteomes" id="UP000000305">
    <property type="component" value="Unassembled WGS sequence"/>
</dbReference>
<accession>E9HD55</accession>
<protein>
    <recommendedName>
        <fullName evidence="7">Chitin-binding type-2 domain-containing protein</fullName>
    </recommendedName>
</protein>
<dbReference type="OrthoDB" id="6020543at2759"/>
<dbReference type="Pfam" id="PF01607">
    <property type="entry name" value="CBM_14"/>
    <property type="match status" value="3"/>
</dbReference>
<evidence type="ECO:0000256" key="5">
    <source>
        <dbReference type="ARBA" id="ARBA00023180"/>
    </source>
</evidence>
<name>E9HD55_DAPPU</name>
<dbReference type="PROSITE" id="PS50940">
    <property type="entry name" value="CHIT_BIND_II"/>
    <property type="match status" value="3"/>
</dbReference>
<dbReference type="eggNOG" id="ENOG502RXTR">
    <property type="taxonomic scope" value="Eukaryota"/>
</dbReference>
<reference evidence="8 9" key="1">
    <citation type="journal article" date="2011" name="Science">
        <title>The ecoresponsive genome of Daphnia pulex.</title>
        <authorList>
            <person name="Colbourne J.K."/>
            <person name="Pfrender M.E."/>
            <person name="Gilbert D."/>
            <person name="Thomas W.K."/>
            <person name="Tucker A."/>
            <person name="Oakley T.H."/>
            <person name="Tokishita S."/>
            <person name="Aerts A."/>
            <person name="Arnold G.J."/>
            <person name="Basu M.K."/>
            <person name="Bauer D.J."/>
            <person name="Caceres C.E."/>
            <person name="Carmel L."/>
            <person name="Casola C."/>
            <person name="Choi J.H."/>
            <person name="Detter J.C."/>
            <person name="Dong Q."/>
            <person name="Dusheyko S."/>
            <person name="Eads B.D."/>
            <person name="Frohlich T."/>
            <person name="Geiler-Samerotte K.A."/>
            <person name="Gerlach D."/>
            <person name="Hatcher P."/>
            <person name="Jogdeo S."/>
            <person name="Krijgsveld J."/>
            <person name="Kriventseva E.V."/>
            <person name="Kultz D."/>
            <person name="Laforsch C."/>
            <person name="Lindquist E."/>
            <person name="Lopez J."/>
            <person name="Manak J.R."/>
            <person name="Muller J."/>
            <person name="Pangilinan J."/>
            <person name="Patwardhan R.P."/>
            <person name="Pitluck S."/>
            <person name="Pritham E.J."/>
            <person name="Rechtsteiner A."/>
            <person name="Rho M."/>
            <person name="Rogozin I.B."/>
            <person name="Sakarya O."/>
            <person name="Salamov A."/>
            <person name="Schaack S."/>
            <person name="Shapiro H."/>
            <person name="Shiga Y."/>
            <person name="Skalitzky C."/>
            <person name="Smith Z."/>
            <person name="Souvorov A."/>
            <person name="Sung W."/>
            <person name="Tang Z."/>
            <person name="Tsuchiya D."/>
            <person name="Tu H."/>
            <person name="Vos H."/>
            <person name="Wang M."/>
            <person name="Wolf Y.I."/>
            <person name="Yamagata H."/>
            <person name="Yamada T."/>
            <person name="Ye Y."/>
            <person name="Shaw J.R."/>
            <person name="Andrews J."/>
            <person name="Crease T.J."/>
            <person name="Tang H."/>
            <person name="Lucas S.M."/>
            <person name="Robertson H.M."/>
            <person name="Bork P."/>
            <person name="Koonin E.V."/>
            <person name="Zdobnov E.M."/>
            <person name="Grigoriev I.V."/>
            <person name="Lynch M."/>
            <person name="Boore J.L."/>
        </authorList>
    </citation>
    <scope>NUCLEOTIDE SEQUENCE [LARGE SCALE GENOMIC DNA]</scope>
</reference>
<keyword evidence="1" id="KW-0147">Chitin-binding</keyword>
<dbReference type="InterPro" id="IPR051940">
    <property type="entry name" value="Chitin_bind-dev_reg"/>
</dbReference>
<keyword evidence="4" id="KW-1015">Disulfide bond</keyword>
<dbReference type="Gene3D" id="2.170.140.10">
    <property type="entry name" value="Chitin binding domain"/>
    <property type="match status" value="3"/>
</dbReference>
<keyword evidence="2 6" id="KW-0732">Signal</keyword>
<evidence type="ECO:0000313" key="8">
    <source>
        <dbReference type="EMBL" id="EFX70307.1"/>
    </source>
</evidence>
<evidence type="ECO:0000256" key="3">
    <source>
        <dbReference type="ARBA" id="ARBA00022737"/>
    </source>
</evidence>
<evidence type="ECO:0000256" key="6">
    <source>
        <dbReference type="SAM" id="SignalP"/>
    </source>
</evidence>
<evidence type="ECO:0000256" key="4">
    <source>
        <dbReference type="ARBA" id="ARBA00023157"/>
    </source>
</evidence>
<feature type="domain" description="Chitin-binding type-2" evidence="7">
    <location>
        <begin position="178"/>
        <end position="234"/>
    </location>
</feature>
<dbReference type="EMBL" id="GL732622">
    <property type="protein sequence ID" value="EFX70307.1"/>
    <property type="molecule type" value="Genomic_DNA"/>
</dbReference>
<feature type="chain" id="PRO_5003241897" description="Chitin-binding type-2 domain-containing protein" evidence="6">
    <location>
        <begin position="22"/>
        <end position="234"/>
    </location>
</feature>
<evidence type="ECO:0000313" key="9">
    <source>
        <dbReference type="Proteomes" id="UP000000305"/>
    </source>
</evidence>
<dbReference type="SMART" id="SM00494">
    <property type="entry name" value="ChtBD2"/>
    <property type="match status" value="3"/>
</dbReference>
<dbReference type="GO" id="GO:0005576">
    <property type="term" value="C:extracellular region"/>
    <property type="evidence" value="ECO:0007669"/>
    <property type="project" value="InterPro"/>
</dbReference>
<sequence length="234" mass="24485">MKCPSTLATVATLVLFQVCLGQLASAGLLHDRLLAKEDFVCPSDGFHAVPGTCSGSYYSCVNGFPYLMTCPGSAVFDPALSACVPPGDASCNQAFQCPAQGGFYAIPGTCGGNYYSCINGVAYVLTCPGSSIFDPAVGVCVPKEVASCLDETTTPTVSTVSPTPTPVSTTTTTQSPGTFTCPSEFGFFPTGIPCDDDFWRCSNGLSYLMSCPPTTIWYQDQTICDYPYNVPGCA</sequence>